<reference evidence="1 2" key="1">
    <citation type="submission" date="2015-11" db="EMBL/GenBank/DDBJ databases">
        <title>Genomic analysis of 38 Legionella species identifies large and diverse effector repertoires.</title>
        <authorList>
            <person name="Burstein D."/>
            <person name="Amaro F."/>
            <person name="Zusman T."/>
            <person name="Lifshitz Z."/>
            <person name="Cohen O."/>
            <person name="Gilbert J.A."/>
            <person name="Pupko T."/>
            <person name="Shuman H.A."/>
            <person name="Segal G."/>
        </authorList>
    </citation>
    <scope>NUCLEOTIDE SEQUENCE [LARGE SCALE GENOMIC DNA]</scope>
    <source>
        <strain evidence="1 2">ATCC 49504</strain>
    </source>
</reference>
<organism evidence="1 2">
    <name type="scientific">Legionella geestiana</name>
    <dbReference type="NCBI Taxonomy" id="45065"/>
    <lineage>
        <taxon>Bacteria</taxon>
        <taxon>Pseudomonadati</taxon>
        <taxon>Pseudomonadota</taxon>
        <taxon>Gammaproteobacteria</taxon>
        <taxon>Legionellales</taxon>
        <taxon>Legionellaceae</taxon>
        <taxon>Legionella</taxon>
    </lineage>
</organism>
<dbReference type="OrthoDB" id="5642007at2"/>
<dbReference type="Proteomes" id="UP000054785">
    <property type="component" value="Unassembled WGS sequence"/>
</dbReference>
<dbReference type="PATRIC" id="fig|45065.4.peg.259"/>
<comment type="caution">
    <text evidence="1">The sequence shown here is derived from an EMBL/GenBank/DDBJ whole genome shotgun (WGS) entry which is preliminary data.</text>
</comment>
<accession>A0A0W0U8V0</accession>
<dbReference type="EMBL" id="LNYC01000005">
    <property type="protein sequence ID" value="KTD04213.1"/>
    <property type="molecule type" value="Genomic_DNA"/>
</dbReference>
<evidence type="ECO:0000313" key="2">
    <source>
        <dbReference type="Proteomes" id="UP000054785"/>
    </source>
</evidence>
<evidence type="ECO:0000313" key="1">
    <source>
        <dbReference type="EMBL" id="KTD04213.1"/>
    </source>
</evidence>
<dbReference type="STRING" id="45065.Lgee_0243"/>
<name>A0A0W0U8V0_9GAMM</name>
<gene>
    <name evidence="1" type="ORF">Lgee_0243</name>
</gene>
<dbReference type="RefSeq" id="WP_028387090.1">
    <property type="nucleotide sequence ID" value="NZ_CAAAHN010000001.1"/>
</dbReference>
<dbReference type="AlphaFoldDB" id="A0A0W0U8V0"/>
<proteinExistence type="predicted"/>
<protein>
    <submittedName>
        <fullName evidence="1">Uncharacterized protein</fullName>
    </submittedName>
</protein>
<sequence length="220" mass="25971">MQPSEWEIIILKPTPVFLSFLASQLPGVELPVLPLLQTDNTAYVIRRQANDEATLDEIERHFPRMFRHEIQRWLGEQANCELEGSFLDFLCCFRFEMHSQMVLFEDRLEDAVQLLRVRPKTVLLKWMKSAVEGNGELVDILERVNLTQLSENATVVVRNFSTLSDIKPFLRANWRPVFEAEMLRMCDMESQWPDVESWEDFNRYFNIAIHTQVVHLERED</sequence>
<keyword evidence="2" id="KW-1185">Reference proteome</keyword>